<dbReference type="AlphaFoldDB" id="A0A3L6T4J4"/>
<comment type="caution">
    <text evidence="4">The sequence shown here is derived from an EMBL/GenBank/DDBJ whole genome shotgun (WGS) entry which is preliminary data.</text>
</comment>
<protein>
    <submittedName>
        <fullName evidence="4">Uncharacterized protein</fullName>
    </submittedName>
</protein>
<feature type="coiled-coil region" evidence="1">
    <location>
        <begin position="168"/>
        <end position="202"/>
    </location>
</feature>
<feature type="transmembrane region" description="Helical" evidence="3">
    <location>
        <begin position="24"/>
        <end position="42"/>
    </location>
</feature>
<dbReference type="STRING" id="4540.A0A3L6T4J4"/>
<reference evidence="5" key="1">
    <citation type="journal article" date="2019" name="Nat. Commun.">
        <title>The genome of broomcorn millet.</title>
        <authorList>
            <person name="Zou C."/>
            <person name="Miki D."/>
            <person name="Li D."/>
            <person name="Tang Q."/>
            <person name="Xiao L."/>
            <person name="Rajput S."/>
            <person name="Deng P."/>
            <person name="Jia W."/>
            <person name="Huang R."/>
            <person name="Zhang M."/>
            <person name="Sun Y."/>
            <person name="Hu J."/>
            <person name="Fu X."/>
            <person name="Schnable P.S."/>
            <person name="Li F."/>
            <person name="Zhang H."/>
            <person name="Feng B."/>
            <person name="Zhu X."/>
            <person name="Liu R."/>
            <person name="Schnable J.C."/>
            <person name="Zhu J.-K."/>
            <person name="Zhang H."/>
        </authorList>
    </citation>
    <scope>NUCLEOTIDE SEQUENCE [LARGE SCALE GENOMIC DNA]</scope>
</reference>
<evidence type="ECO:0000313" key="5">
    <source>
        <dbReference type="Proteomes" id="UP000275267"/>
    </source>
</evidence>
<feature type="region of interest" description="Disordered" evidence="2">
    <location>
        <begin position="94"/>
        <end position="136"/>
    </location>
</feature>
<dbReference type="Proteomes" id="UP000275267">
    <property type="component" value="Unassembled WGS sequence"/>
</dbReference>
<evidence type="ECO:0000256" key="3">
    <source>
        <dbReference type="SAM" id="Phobius"/>
    </source>
</evidence>
<gene>
    <name evidence="4" type="ORF">C2845_PM05G27550</name>
</gene>
<dbReference type="OrthoDB" id="1883104at2759"/>
<accession>A0A3L6T4J4</accession>
<keyword evidence="1" id="KW-0175">Coiled coil</keyword>
<keyword evidence="3" id="KW-0472">Membrane</keyword>
<keyword evidence="3" id="KW-1133">Transmembrane helix</keyword>
<evidence type="ECO:0000256" key="1">
    <source>
        <dbReference type="SAM" id="Coils"/>
    </source>
</evidence>
<keyword evidence="3" id="KW-0812">Transmembrane</keyword>
<dbReference type="PANTHER" id="PTHR34462">
    <property type="entry name" value="OS05G0587400 PROTEIN"/>
    <property type="match status" value="1"/>
</dbReference>
<dbReference type="EMBL" id="PQIB02000003">
    <property type="protein sequence ID" value="RLN30851.1"/>
    <property type="molecule type" value="Genomic_DNA"/>
</dbReference>
<feature type="compositionally biased region" description="Polar residues" evidence="2">
    <location>
        <begin position="123"/>
        <end position="133"/>
    </location>
</feature>
<dbReference type="PANTHER" id="PTHR34462:SF4">
    <property type="entry name" value="TERNARY COMPLEX FACTOR MIP1 LEUCINE-ZIPPER DOMAIN-CONTAINING PROTEIN"/>
    <property type="match status" value="1"/>
</dbReference>
<name>A0A3L6T4J4_PANMI</name>
<evidence type="ECO:0000313" key="4">
    <source>
        <dbReference type="EMBL" id="RLN30851.1"/>
    </source>
</evidence>
<sequence>MKSKANGSIQKAGKANDVQGGPNWILVAGGVLLSTLSVRLGSKLKQIFVTKQQNTSTKAKRRPGACDLHSNLYRFSDQTSCHCYMSGHADGVEVKQAPPSPISRSTEPSNLLVKIPPPESNKENSGVMWSSSPDRLEDPRKPFQYSNCSGSPSVSESGSDIYSKREVIQKLRQQLKRRDEMIMEMQAQIADLKNSITIQKRKGEGERVELLKREVGELKEVIEGKDFLLQSYKEQKVELSSKIRELQEKLSAQVPNIL</sequence>
<keyword evidence="5" id="KW-1185">Reference proteome</keyword>
<proteinExistence type="predicted"/>
<evidence type="ECO:0000256" key="2">
    <source>
        <dbReference type="SAM" id="MobiDB-lite"/>
    </source>
</evidence>
<organism evidence="4 5">
    <name type="scientific">Panicum miliaceum</name>
    <name type="common">Proso millet</name>
    <name type="synonym">Broomcorn millet</name>
    <dbReference type="NCBI Taxonomy" id="4540"/>
    <lineage>
        <taxon>Eukaryota</taxon>
        <taxon>Viridiplantae</taxon>
        <taxon>Streptophyta</taxon>
        <taxon>Embryophyta</taxon>
        <taxon>Tracheophyta</taxon>
        <taxon>Spermatophyta</taxon>
        <taxon>Magnoliopsida</taxon>
        <taxon>Liliopsida</taxon>
        <taxon>Poales</taxon>
        <taxon>Poaceae</taxon>
        <taxon>PACMAD clade</taxon>
        <taxon>Panicoideae</taxon>
        <taxon>Panicodae</taxon>
        <taxon>Paniceae</taxon>
        <taxon>Panicinae</taxon>
        <taxon>Panicum</taxon>
        <taxon>Panicum sect. Panicum</taxon>
    </lineage>
</organism>